<accession>A0ABW3DXR2</accession>
<feature type="non-terminal residue" evidence="2">
    <location>
        <position position="1"/>
    </location>
</feature>
<dbReference type="Proteomes" id="UP001597024">
    <property type="component" value="Unassembled WGS sequence"/>
</dbReference>
<gene>
    <name evidence="2" type="ORF">ACFQ08_23450</name>
</gene>
<evidence type="ECO:0000313" key="2">
    <source>
        <dbReference type="EMBL" id="MFD0887510.1"/>
    </source>
</evidence>
<dbReference type="EMBL" id="JBHTHX010000958">
    <property type="protein sequence ID" value="MFD0887510.1"/>
    <property type="molecule type" value="Genomic_DNA"/>
</dbReference>
<organism evidence="2 3">
    <name type="scientific">Streptosporangium algeriense</name>
    <dbReference type="NCBI Taxonomy" id="1682748"/>
    <lineage>
        <taxon>Bacteria</taxon>
        <taxon>Bacillati</taxon>
        <taxon>Actinomycetota</taxon>
        <taxon>Actinomycetes</taxon>
        <taxon>Streptosporangiales</taxon>
        <taxon>Streptosporangiaceae</taxon>
        <taxon>Streptosporangium</taxon>
    </lineage>
</organism>
<name>A0ABW3DXR2_9ACTN</name>
<feature type="compositionally biased region" description="Basic residues" evidence="1">
    <location>
        <begin position="1"/>
        <end position="21"/>
    </location>
</feature>
<protein>
    <submittedName>
        <fullName evidence="2">Uncharacterized protein</fullName>
    </submittedName>
</protein>
<evidence type="ECO:0000256" key="1">
    <source>
        <dbReference type="SAM" id="MobiDB-lite"/>
    </source>
</evidence>
<keyword evidence="3" id="KW-1185">Reference proteome</keyword>
<feature type="region of interest" description="Disordered" evidence="1">
    <location>
        <begin position="1"/>
        <end position="35"/>
    </location>
</feature>
<proteinExistence type="predicted"/>
<sequence length="73" mass="7450">GRHVAGSTVRRRVSRTARRAVGKPGGSGSVAEPSSAVCPVVGRGLVSSWDPGRESAHVALGGHLAWPPAVVSW</sequence>
<reference evidence="3" key="1">
    <citation type="journal article" date="2019" name="Int. J. Syst. Evol. Microbiol.">
        <title>The Global Catalogue of Microorganisms (GCM) 10K type strain sequencing project: providing services to taxonomists for standard genome sequencing and annotation.</title>
        <authorList>
            <consortium name="The Broad Institute Genomics Platform"/>
            <consortium name="The Broad Institute Genome Sequencing Center for Infectious Disease"/>
            <person name="Wu L."/>
            <person name="Ma J."/>
        </authorList>
    </citation>
    <scope>NUCLEOTIDE SEQUENCE [LARGE SCALE GENOMIC DNA]</scope>
    <source>
        <strain evidence="3">CCUG 62974</strain>
    </source>
</reference>
<comment type="caution">
    <text evidence="2">The sequence shown here is derived from an EMBL/GenBank/DDBJ whole genome shotgun (WGS) entry which is preliminary data.</text>
</comment>
<evidence type="ECO:0000313" key="3">
    <source>
        <dbReference type="Proteomes" id="UP001597024"/>
    </source>
</evidence>